<dbReference type="Proteomes" id="UP000502196">
    <property type="component" value="Chromosome"/>
</dbReference>
<protein>
    <submittedName>
        <fullName evidence="5">3-hydroxypropionyl-coenzyme A dehydratase</fullName>
        <ecNumber evidence="5">4.2.1.116</ecNumber>
    </submittedName>
    <submittedName>
        <fullName evidence="4">Enoyl-CoA hydratase</fullName>
    </submittedName>
</protein>
<proteinExistence type="inferred from homology"/>
<dbReference type="FunFam" id="3.90.226.10:FF:000009">
    <property type="entry name" value="Carnitinyl-CoA dehydratase"/>
    <property type="match status" value="1"/>
</dbReference>
<evidence type="ECO:0000313" key="7">
    <source>
        <dbReference type="Proteomes" id="UP000502196"/>
    </source>
</evidence>
<reference evidence="5 7" key="3">
    <citation type="submission" date="2020-04" db="EMBL/GenBank/DDBJ databases">
        <authorList>
            <person name="Hogendoorn C."/>
        </authorList>
    </citation>
    <scope>NUCLEOTIDE SEQUENCE [LARGE SCALE GENOMIC DNA]</scope>
    <source>
        <strain evidence="5">COOX1</strain>
    </source>
</reference>
<name>A0A2K8N6P9_9BACL</name>
<reference evidence="4" key="2">
    <citation type="journal article" date="2018" name="Genome Announc.">
        <title>Complete Genome Sequence of Kyrpidia sp. Strain EA-1, a Thermophilic Knallgas Bacterium, Isolated from the Azores.</title>
        <authorList>
            <person name="Reiner J.E."/>
            <person name="Lapp C.J."/>
            <person name="Bunk B."/>
            <person name="Sproer C."/>
            <person name="Overmann J."/>
            <person name="Gescher J."/>
        </authorList>
    </citation>
    <scope>NUCLEOTIDE SEQUENCE</scope>
    <source>
        <strain evidence="4">EA-1</strain>
    </source>
</reference>
<reference evidence="6" key="1">
    <citation type="submission" date="2017-11" db="EMBL/GenBank/DDBJ databases">
        <title>Complete Genome Sequence of Kyrpidia sp. Strain EA-1, a thermophilic, hydrogen-oxidizing Bacterium, isolated from the Azores.</title>
        <authorList>
            <person name="Reiner J.E."/>
            <person name="Lapp C.J."/>
            <person name="Bunk B."/>
            <person name="Gescher J."/>
        </authorList>
    </citation>
    <scope>NUCLEOTIDE SEQUENCE [LARGE SCALE GENOMIC DNA]</scope>
    <source>
        <strain evidence="6">EA-1</strain>
    </source>
</reference>
<organism evidence="4 6">
    <name type="scientific">Kyrpidia spormannii</name>
    <dbReference type="NCBI Taxonomy" id="2055160"/>
    <lineage>
        <taxon>Bacteria</taxon>
        <taxon>Bacillati</taxon>
        <taxon>Bacillota</taxon>
        <taxon>Bacilli</taxon>
        <taxon>Bacillales</taxon>
        <taxon>Alicyclobacillaceae</taxon>
        <taxon>Kyrpidia</taxon>
    </lineage>
</organism>
<dbReference type="EMBL" id="LR792683">
    <property type="protein sequence ID" value="CAB3391711.1"/>
    <property type="molecule type" value="Genomic_DNA"/>
</dbReference>
<dbReference type="OrthoDB" id="254175at2"/>
<dbReference type="KEGG" id="kyr:CVV65_04315"/>
<dbReference type="PROSITE" id="PS00166">
    <property type="entry name" value="ENOYL_COA_HYDRATASE"/>
    <property type="match status" value="1"/>
</dbReference>
<dbReference type="GO" id="GO:0006635">
    <property type="term" value="P:fatty acid beta-oxidation"/>
    <property type="evidence" value="ECO:0007669"/>
    <property type="project" value="TreeGrafter"/>
</dbReference>
<keyword evidence="6" id="KW-1185">Reference proteome</keyword>
<evidence type="ECO:0000256" key="3">
    <source>
        <dbReference type="RuleBase" id="RU003707"/>
    </source>
</evidence>
<gene>
    <name evidence="5" type="ORF">COOX1_1047</name>
    <name evidence="4" type="ORF">CVV65_04315</name>
</gene>
<dbReference type="Pfam" id="PF00378">
    <property type="entry name" value="ECH_1"/>
    <property type="match status" value="1"/>
</dbReference>
<dbReference type="GO" id="GO:0043956">
    <property type="term" value="F:3-hydroxypropionyl-CoA dehydratase activity"/>
    <property type="evidence" value="ECO:0007669"/>
    <property type="project" value="UniProtKB-EC"/>
</dbReference>
<dbReference type="Proteomes" id="UP000231932">
    <property type="component" value="Chromosome"/>
</dbReference>
<dbReference type="SUPFAM" id="SSF52096">
    <property type="entry name" value="ClpP/crotonase"/>
    <property type="match status" value="1"/>
</dbReference>
<comment type="similarity">
    <text evidence="1 3">Belongs to the enoyl-CoA hydratase/isomerase family.</text>
</comment>
<dbReference type="EC" id="4.2.1.116" evidence="5"/>
<dbReference type="PANTHER" id="PTHR11941">
    <property type="entry name" value="ENOYL-COA HYDRATASE-RELATED"/>
    <property type="match status" value="1"/>
</dbReference>
<evidence type="ECO:0000313" key="4">
    <source>
        <dbReference type="EMBL" id="ATY84270.1"/>
    </source>
</evidence>
<accession>A0A2K8N6P9</accession>
<evidence type="ECO:0000256" key="2">
    <source>
        <dbReference type="ARBA" id="ARBA00023239"/>
    </source>
</evidence>
<evidence type="ECO:0000256" key="1">
    <source>
        <dbReference type="ARBA" id="ARBA00005254"/>
    </source>
</evidence>
<dbReference type="RefSeq" id="WP_100667098.1">
    <property type="nucleotide sequence ID" value="NZ_CP024955.1"/>
</dbReference>
<dbReference type="EMBL" id="CP024955">
    <property type="protein sequence ID" value="ATY84270.1"/>
    <property type="molecule type" value="Genomic_DNA"/>
</dbReference>
<dbReference type="AlphaFoldDB" id="A0A2K8N6P9"/>
<evidence type="ECO:0000313" key="5">
    <source>
        <dbReference type="EMBL" id="CAB3391711.1"/>
    </source>
</evidence>
<dbReference type="InterPro" id="IPR029045">
    <property type="entry name" value="ClpP/crotonase-like_dom_sf"/>
</dbReference>
<dbReference type="Gene3D" id="3.90.226.10">
    <property type="entry name" value="2-enoyl-CoA Hydratase, Chain A, domain 1"/>
    <property type="match status" value="1"/>
</dbReference>
<dbReference type="CDD" id="cd06558">
    <property type="entry name" value="crotonase-like"/>
    <property type="match status" value="1"/>
</dbReference>
<sequence length="261" mass="28379">MSQRTKVQWTKEEGYAVITVDNPPLNVMSEQVGRELGECVDEIAEDPEVVAVIVTGAGTRAFMAGADIKEFPQRMKPGAAGEMSRQLHDVLNRLDDLPKPTIAAIRGYALGGGLELALACDMRIAGESAQLGVPEVKLGLFPGAGGTQRLPRLVGEAKAKEMMFTGDPVSAAEARQIGLVNQVVPDDQVMEAAKNLAKTITQRSLMSLGRIKRLVDQGLEQSLKEGLQLEAQLFDEIFQTEDVREGVQAFLEKRAPNFKHR</sequence>
<dbReference type="PANTHER" id="PTHR11941:SF54">
    <property type="entry name" value="ENOYL-COA HYDRATASE, MITOCHONDRIAL"/>
    <property type="match status" value="1"/>
</dbReference>
<evidence type="ECO:0000313" key="6">
    <source>
        <dbReference type="Proteomes" id="UP000231932"/>
    </source>
</evidence>
<keyword evidence="2 5" id="KW-0456">Lyase</keyword>
<dbReference type="InterPro" id="IPR018376">
    <property type="entry name" value="Enoyl-CoA_hyd/isom_CS"/>
</dbReference>
<dbReference type="InterPro" id="IPR001753">
    <property type="entry name" value="Enoyl-CoA_hydra/iso"/>
</dbReference>
<dbReference type="FunFam" id="1.10.12.10:FF:000001">
    <property type="entry name" value="Probable enoyl-CoA hydratase, mitochondrial"/>
    <property type="match status" value="1"/>
</dbReference>